<evidence type="ECO:0000313" key="2">
    <source>
        <dbReference type="Proteomes" id="UP000239757"/>
    </source>
</evidence>
<gene>
    <name evidence="1" type="ORF">GOBAR_AA26538</name>
</gene>
<reference evidence="1 2" key="1">
    <citation type="submission" date="2015-01" db="EMBL/GenBank/DDBJ databases">
        <title>Genome of allotetraploid Gossypium barbadense reveals genomic plasticity and fiber elongation in cotton evolution.</title>
        <authorList>
            <person name="Chen X."/>
            <person name="Liu X."/>
            <person name="Zhao B."/>
            <person name="Zheng H."/>
            <person name="Hu Y."/>
            <person name="Lu G."/>
            <person name="Yang C."/>
            <person name="Chen J."/>
            <person name="Shan C."/>
            <person name="Zhang L."/>
            <person name="Zhou Y."/>
            <person name="Wang L."/>
            <person name="Guo W."/>
            <person name="Bai Y."/>
            <person name="Ruan J."/>
            <person name="Shangguan X."/>
            <person name="Mao Y."/>
            <person name="Jiang J."/>
            <person name="Zhu Y."/>
            <person name="Lei J."/>
            <person name="Kang H."/>
            <person name="Chen S."/>
            <person name="He X."/>
            <person name="Wang R."/>
            <person name="Wang Y."/>
            <person name="Chen J."/>
            <person name="Wang L."/>
            <person name="Yu S."/>
            <person name="Wang B."/>
            <person name="Wei J."/>
            <person name="Song S."/>
            <person name="Lu X."/>
            <person name="Gao Z."/>
            <person name="Gu W."/>
            <person name="Deng X."/>
            <person name="Ma D."/>
            <person name="Wang S."/>
            <person name="Liang W."/>
            <person name="Fang L."/>
            <person name="Cai C."/>
            <person name="Zhu X."/>
            <person name="Zhou B."/>
            <person name="Zhang Y."/>
            <person name="Chen Z."/>
            <person name="Xu S."/>
            <person name="Zhu R."/>
            <person name="Wang S."/>
            <person name="Zhang T."/>
            <person name="Zhao G."/>
        </authorList>
    </citation>
    <scope>NUCLEOTIDE SEQUENCE [LARGE SCALE GENOMIC DNA]</scope>
    <source>
        <strain evidence="2">cv. Xinhai21</strain>
        <tissue evidence="1">Leaf</tissue>
    </source>
</reference>
<organism evidence="1 2">
    <name type="scientific">Gossypium barbadense</name>
    <name type="common">Sea Island cotton</name>
    <name type="synonym">Hibiscus barbadensis</name>
    <dbReference type="NCBI Taxonomy" id="3634"/>
    <lineage>
        <taxon>Eukaryota</taxon>
        <taxon>Viridiplantae</taxon>
        <taxon>Streptophyta</taxon>
        <taxon>Embryophyta</taxon>
        <taxon>Tracheophyta</taxon>
        <taxon>Spermatophyta</taxon>
        <taxon>Magnoliopsida</taxon>
        <taxon>eudicotyledons</taxon>
        <taxon>Gunneridae</taxon>
        <taxon>Pentapetalae</taxon>
        <taxon>rosids</taxon>
        <taxon>malvids</taxon>
        <taxon>Malvales</taxon>
        <taxon>Malvaceae</taxon>
        <taxon>Malvoideae</taxon>
        <taxon>Gossypium</taxon>
    </lineage>
</organism>
<sequence length="93" mass="10439">MSPQGISSMLSMRMIGRHRGTYPPQTYGLMNLYDRQSILLHSRTDSSPELHTICTNDLHIPSDHSVIKVASTHVHIIDTIQFHAHSDNSQGSM</sequence>
<accession>A0A2P5WSR2</accession>
<dbReference type="Proteomes" id="UP000239757">
    <property type="component" value="Unassembled WGS sequence"/>
</dbReference>
<proteinExistence type="predicted"/>
<name>A0A2P5WSR2_GOSBA</name>
<dbReference type="AlphaFoldDB" id="A0A2P5WSR2"/>
<protein>
    <submittedName>
        <fullName evidence="1">Uncharacterized protein</fullName>
    </submittedName>
</protein>
<dbReference type="EMBL" id="KZ666620">
    <property type="protein sequence ID" value="PPR94133.1"/>
    <property type="molecule type" value="Genomic_DNA"/>
</dbReference>
<evidence type="ECO:0000313" key="1">
    <source>
        <dbReference type="EMBL" id="PPR94133.1"/>
    </source>
</evidence>